<feature type="region of interest" description="Disordered" evidence="1">
    <location>
        <begin position="179"/>
        <end position="216"/>
    </location>
</feature>
<dbReference type="Proteomes" id="UP000799538">
    <property type="component" value="Unassembled WGS sequence"/>
</dbReference>
<sequence>MPLSKRERGIAARAEKILHDRYLLAQMSGEDLDLPTEGSLDSIKHELREQRRAKKRDAQAPVTEKIHQLTAMVKKSLGHANLTVAGKRDLRREAKKLARTEDQSTDYSAVVQKIIMEHGAGGDIPQQQAKPSGRQPKAAKKKTTRSRRKAVPGGGRTDAFTFDFNDLSQAVPLLGAGAGDAMEQDAAGETDAYGEARGDLVSTQPNMTAGKTSNVL</sequence>
<organism evidence="2 3">
    <name type="scientific">Elsinoe ampelina</name>
    <dbReference type="NCBI Taxonomy" id="302913"/>
    <lineage>
        <taxon>Eukaryota</taxon>
        <taxon>Fungi</taxon>
        <taxon>Dikarya</taxon>
        <taxon>Ascomycota</taxon>
        <taxon>Pezizomycotina</taxon>
        <taxon>Dothideomycetes</taxon>
        <taxon>Dothideomycetidae</taxon>
        <taxon>Myriangiales</taxon>
        <taxon>Elsinoaceae</taxon>
        <taxon>Elsinoe</taxon>
    </lineage>
</organism>
<name>A0A6A6GQY4_9PEZI</name>
<gene>
    <name evidence="2" type="ORF">BDZ85DRAFT_255105</name>
</gene>
<evidence type="ECO:0000313" key="3">
    <source>
        <dbReference type="Proteomes" id="UP000799538"/>
    </source>
</evidence>
<evidence type="ECO:0000256" key="1">
    <source>
        <dbReference type="SAM" id="MobiDB-lite"/>
    </source>
</evidence>
<feature type="compositionally biased region" description="Basic residues" evidence="1">
    <location>
        <begin position="137"/>
        <end position="150"/>
    </location>
</feature>
<accession>A0A6A6GQY4</accession>
<protein>
    <submittedName>
        <fullName evidence="2">Uncharacterized protein</fullName>
    </submittedName>
</protein>
<proteinExistence type="predicted"/>
<keyword evidence="3" id="KW-1185">Reference proteome</keyword>
<feature type="region of interest" description="Disordered" evidence="1">
    <location>
        <begin position="121"/>
        <end position="157"/>
    </location>
</feature>
<dbReference type="OrthoDB" id="10552497at2759"/>
<dbReference type="AlphaFoldDB" id="A0A6A6GQY4"/>
<evidence type="ECO:0000313" key="2">
    <source>
        <dbReference type="EMBL" id="KAF2227920.1"/>
    </source>
</evidence>
<reference evidence="3" key="1">
    <citation type="journal article" date="2020" name="Stud. Mycol.">
        <title>101 Dothideomycetes genomes: A test case for predicting lifestyles and emergence of pathogens.</title>
        <authorList>
            <person name="Haridas S."/>
            <person name="Albert R."/>
            <person name="Binder M."/>
            <person name="Bloem J."/>
            <person name="LaButti K."/>
            <person name="Salamov A."/>
            <person name="Andreopoulos B."/>
            <person name="Baker S."/>
            <person name="Barry K."/>
            <person name="Bills G."/>
            <person name="Bluhm B."/>
            <person name="Cannon C."/>
            <person name="Castanera R."/>
            <person name="Culley D."/>
            <person name="Daum C."/>
            <person name="Ezra D."/>
            <person name="Gonzalez J."/>
            <person name="Henrissat B."/>
            <person name="Kuo A."/>
            <person name="Liang C."/>
            <person name="Lipzen A."/>
            <person name="Lutzoni F."/>
            <person name="Magnuson J."/>
            <person name="Mondo S."/>
            <person name="Nolan M."/>
            <person name="Ohm R."/>
            <person name="Pangilinan J."/>
            <person name="Park H.-J."/>
            <person name="Ramirez L."/>
            <person name="Alfaro M."/>
            <person name="Sun H."/>
            <person name="Tritt A."/>
            <person name="Yoshinaga Y."/>
            <person name="Zwiers L.-H."/>
            <person name="Turgeon B."/>
            <person name="Goodwin S."/>
            <person name="Spatafora J."/>
            <person name="Crous P."/>
            <person name="Grigoriev I."/>
        </authorList>
    </citation>
    <scope>NUCLEOTIDE SEQUENCE [LARGE SCALE GENOMIC DNA]</scope>
    <source>
        <strain evidence="3">CECT 20119</strain>
    </source>
</reference>
<dbReference type="EMBL" id="ML992501">
    <property type="protein sequence ID" value="KAF2227920.1"/>
    <property type="molecule type" value="Genomic_DNA"/>
</dbReference>
<feature type="compositionally biased region" description="Polar residues" evidence="1">
    <location>
        <begin position="201"/>
        <end position="216"/>
    </location>
</feature>